<comment type="caution">
    <text evidence="13">The sequence shown here is derived from an EMBL/GenBank/DDBJ whole genome shotgun (WGS) entry which is preliminary data.</text>
</comment>
<evidence type="ECO:0000256" key="1">
    <source>
        <dbReference type="ARBA" id="ARBA00004567"/>
    </source>
</evidence>
<feature type="compositionally biased region" description="Basic and acidic residues" evidence="11">
    <location>
        <begin position="139"/>
        <end position="231"/>
    </location>
</feature>
<dbReference type="EMBL" id="QWIL01002193">
    <property type="protein sequence ID" value="RMX96201.1"/>
    <property type="molecule type" value="Genomic_DNA"/>
</dbReference>
<dbReference type="OrthoDB" id="420884at2759"/>
<protein>
    <recommendedName>
        <fullName evidence="9">mRNA export factor GLE1</fullName>
    </recommendedName>
    <alternativeName>
        <fullName evidence="10">Nucleoporin GLE1</fullName>
    </alternativeName>
</protein>
<feature type="compositionally biased region" description="Low complexity" evidence="11">
    <location>
        <begin position="245"/>
        <end position="259"/>
    </location>
</feature>
<dbReference type="GO" id="GO:0005737">
    <property type="term" value="C:cytoplasm"/>
    <property type="evidence" value="ECO:0007669"/>
    <property type="project" value="TreeGrafter"/>
</dbReference>
<evidence type="ECO:0000256" key="12">
    <source>
        <dbReference type="SAM" id="SignalP"/>
    </source>
</evidence>
<evidence type="ECO:0000313" key="14">
    <source>
        <dbReference type="Proteomes" id="UP000271337"/>
    </source>
</evidence>
<keyword evidence="5" id="KW-0653">Protein transport</keyword>
<feature type="signal peptide" evidence="12">
    <location>
        <begin position="1"/>
        <end position="25"/>
    </location>
</feature>
<proteinExistence type="inferred from homology"/>
<dbReference type="Gene3D" id="1.25.40.510">
    <property type="entry name" value="GLE1-like"/>
    <property type="match status" value="1"/>
</dbReference>
<dbReference type="InterPro" id="IPR012476">
    <property type="entry name" value="GLE1"/>
</dbReference>
<comment type="similarity">
    <text evidence="2">Belongs to the GLE1 family.</text>
</comment>
<reference evidence="13 14" key="1">
    <citation type="journal article" date="2018" name="BMC Genomics">
        <title>Genomic evidence for intraspecific hybridization in a clonal and extremely halotolerant yeast.</title>
        <authorList>
            <person name="Gostincar C."/>
            <person name="Stajich J.E."/>
            <person name="Zupancic J."/>
            <person name="Zalar P."/>
            <person name="Gunde-Cimerman N."/>
        </authorList>
    </citation>
    <scope>NUCLEOTIDE SEQUENCE [LARGE SCALE GENOMIC DNA]</scope>
    <source>
        <strain evidence="13 14">EXF-6669</strain>
    </source>
</reference>
<dbReference type="VEuPathDB" id="FungiDB:BTJ68_01570"/>
<evidence type="ECO:0000256" key="5">
    <source>
        <dbReference type="ARBA" id="ARBA00022927"/>
    </source>
</evidence>
<feature type="region of interest" description="Disordered" evidence="11">
    <location>
        <begin position="26"/>
        <end position="71"/>
    </location>
</feature>
<dbReference type="AlphaFoldDB" id="A0A3M6XZS9"/>
<evidence type="ECO:0000256" key="3">
    <source>
        <dbReference type="ARBA" id="ARBA00022448"/>
    </source>
</evidence>
<dbReference type="Proteomes" id="UP000271337">
    <property type="component" value="Unassembled WGS sequence"/>
</dbReference>
<dbReference type="GO" id="GO:0044614">
    <property type="term" value="C:nuclear pore cytoplasmic filaments"/>
    <property type="evidence" value="ECO:0007669"/>
    <property type="project" value="TreeGrafter"/>
</dbReference>
<evidence type="ECO:0000256" key="8">
    <source>
        <dbReference type="ARBA" id="ARBA00023242"/>
    </source>
</evidence>
<keyword evidence="8" id="KW-0539">Nucleus</keyword>
<feature type="compositionally biased region" description="Polar residues" evidence="11">
    <location>
        <begin position="262"/>
        <end position="282"/>
    </location>
</feature>
<keyword evidence="12" id="KW-0732">Signal</keyword>
<feature type="compositionally biased region" description="Low complexity" evidence="11">
    <location>
        <begin position="26"/>
        <end position="40"/>
    </location>
</feature>
<feature type="region of interest" description="Disordered" evidence="11">
    <location>
        <begin position="139"/>
        <end position="283"/>
    </location>
</feature>
<gene>
    <name evidence="13" type="ORF">D0867_13231</name>
</gene>
<dbReference type="GO" id="GO:0000822">
    <property type="term" value="F:inositol hexakisphosphate binding"/>
    <property type="evidence" value="ECO:0007669"/>
    <property type="project" value="TreeGrafter"/>
</dbReference>
<keyword evidence="3" id="KW-0813">Transport</keyword>
<evidence type="ECO:0000256" key="7">
    <source>
        <dbReference type="ARBA" id="ARBA00023132"/>
    </source>
</evidence>
<dbReference type="InterPro" id="IPR038506">
    <property type="entry name" value="GLE1-like_sf"/>
</dbReference>
<comment type="subcellular location">
    <subcellularLocation>
        <location evidence="1">Nucleus</location>
        <location evidence="1">Nuclear pore complex</location>
    </subcellularLocation>
</comment>
<evidence type="ECO:0000256" key="6">
    <source>
        <dbReference type="ARBA" id="ARBA00023010"/>
    </source>
</evidence>
<name>A0A3M6XZS9_HORWE</name>
<dbReference type="Pfam" id="PF07817">
    <property type="entry name" value="GLE1"/>
    <property type="match status" value="1"/>
</dbReference>
<sequence length="605" mass="68911">MRKRGHRSLVRPRLDILLCTTVVMSSPLRSSDPSRSTTRSDTSRHSRYGSRNGNANGYHRSYRESAAESPSRQLWDDFNRMIQDGNKAFTQELDTKSSEQEKLHRQALEQALQHHEKVRQSAERAREQLQIEIELENRRREEEEKRRLEEARRKLAEEETAKQRRELEEAKRREEERKQQEALRREKEEQSRRVEAQKQREEQEKSERKAAQEKEEADRKAREEAAAKAKQQEAQQPKAPPQPAVQPAQSAPTQTQPPAGSSAPTTQQSTSKETAQGLVSTNEQREAVHQKYLALHKHLKKVRAYVEDECKKRGIKNQLSDMRREVNKIMGQINKHDKRANLAKSKEVRAILDQAANMSDISVDPTEFILYPEQPPTSTTAETRYPGCLLYLLSRFAKSAIAQLIQEAGMETETADGVGVLLVTIFSVPTYRWNGQSLIDVLWAKYHVVCPPLFGITGSQKTIAGRKRLGWWLEGDNTFLSEELHYQRMRGLGAGFSALTLRDFSRSANPNPAPNRLWWESVARILNLPPGHPQLTHYVLVKALLADHIPRIVQIFASAGKAVIRKATGEFPLKGPRRENGMPFSEVTALDSLPATLASKQGLML</sequence>
<dbReference type="PANTHER" id="PTHR12960:SF0">
    <property type="entry name" value="MRNA EXPORT FACTOR GLE1"/>
    <property type="match status" value="1"/>
</dbReference>
<dbReference type="PANTHER" id="PTHR12960">
    <property type="entry name" value="GLE-1-RELATED"/>
    <property type="match status" value="1"/>
</dbReference>
<keyword evidence="4" id="KW-0509">mRNA transport</keyword>
<organism evidence="13 14">
    <name type="scientific">Hortaea werneckii</name>
    <name type="common">Black yeast</name>
    <name type="synonym">Cladosporium werneckii</name>
    <dbReference type="NCBI Taxonomy" id="91943"/>
    <lineage>
        <taxon>Eukaryota</taxon>
        <taxon>Fungi</taxon>
        <taxon>Dikarya</taxon>
        <taxon>Ascomycota</taxon>
        <taxon>Pezizomycotina</taxon>
        <taxon>Dothideomycetes</taxon>
        <taxon>Dothideomycetidae</taxon>
        <taxon>Mycosphaerellales</taxon>
        <taxon>Teratosphaeriaceae</taxon>
        <taxon>Hortaea</taxon>
    </lineage>
</organism>
<keyword evidence="7" id="KW-0906">Nuclear pore complex</keyword>
<evidence type="ECO:0000313" key="13">
    <source>
        <dbReference type="EMBL" id="RMX96201.1"/>
    </source>
</evidence>
<evidence type="ECO:0000256" key="11">
    <source>
        <dbReference type="SAM" id="MobiDB-lite"/>
    </source>
</evidence>
<accession>A0A3M6XZS9</accession>
<dbReference type="GO" id="GO:0031369">
    <property type="term" value="F:translation initiation factor binding"/>
    <property type="evidence" value="ECO:0007669"/>
    <property type="project" value="TreeGrafter"/>
</dbReference>
<keyword evidence="6" id="KW-0811">Translocation</keyword>
<evidence type="ECO:0000256" key="2">
    <source>
        <dbReference type="ARBA" id="ARBA00011056"/>
    </source>
</evidence>
<dbReference type="GO" id="GO:0005543">
    <property type="term" value="F:phospholipid binding"/>
    <property type="evidence" value="ECO:0007669"/>
    <property type="project" value="TreeGrafter"/>
</dbReference>
<evidence type="ECO:0000256" key="10">
    <source>
        <dbReference type="ARBA" id="ARBA00029983"/>
    </source>
</evidence>
<evidence type="ECO:0000256" key="9">
    <source>
        <dbReference type="ARBA" id="ARBA00026227"/>
    </source>
</evidence>
<feature type="chain" id="PRO_5018266133" description="mRNA export factor GLE1" evidence="12">
    <location>
        <begin position="26"/>
        <end position="605"/>
    </location>
</feature>
<evidence type="ECO:0000256" key="4">
    <source>
        <dbReference type="ARBA" id="ARBA00022816"/>
    </source>
</evidence>
<dbReference type="GO" id="GO:0015031">
    <property type="term" value="P:protein transport"/>
    <property type="evidence" value="ECO:0007669"/>
    <property type="project" value="UniProtKB-KW"/>
</dbReference>
<dbReference type="GO" id="GO:0016973">
    <property type="term" value="P:poly(A)+ mRNA export from nucleus"/>
    <property type="evidence" value="ECO:0007669"/>
    <property type="project" value="InterPro"/>
</dbReference>